<dbReference type="FunFam" id="2.10.110.10:FF:000060">
    <property type="entry name" value="Uncharacterized protein, isoform Z"/>
    <property type="match status" value="1"/>
</dbReference>
<evidence type="ECO:0000313" key="10">
    <source>
        <dbReference type="EMBL" id="KAH9501331.1"/>
    </source>
</evidence>
<gene>
    <name evidence="10" type="primary">LDB3_1</name>
    <name evidence="10" type="ORF">DERF_012184</name>
</gene>
<feature type="region of interest" description="Disordered" evidence="7">
    <location>
        <begin position="584"/>
        <end position="621"/>
    </location>
</feature>
<keyword evidence="11" id="KW-1185">Reference proteome</keyword>
<dbReference type="GO" id="GO:0030018">
    <property type="term" value="C:Z disc"/>
    <property type="evidence" value="ECO:0007669"/>
    <property type="project" value="TreeGrafter"/>
</dbReference>
<accession>A0A922KZU7</accession>
<dbReference type="FunFam" id="2.10.110.10:FF:000020">
    <property type="entry name" value="PDZ and LIM domain protein 5"/>
    <property type="match status" value="1"/>
</dbReference>
<evidence type="ECO:0000256" key="6">
    <source>
        <dbReference type="PROSITE-ProRule" id="PRU00125"/>
    </source>
</evidence>
<evidence type="ECO:0000256" key="7">
    <source>
        <dbReference type="SAM" id="MobiDB-lite"/>
    </source>
</evidence>
<dbReference type="CDD" id="cd23068">
    <property type="entry name" value="PDZ_ZASP52-like"/>
    <property type="match status" value="1"/>
</dbReference>
<dbReference type="GO" id="GO:0046872">
    <property type="term" value="F:metal ion binding"/>
    <property type="evidence" value="ECO:0007669"/>
    <property type="project" value="UniProtKB-KW"/>
</dbReference>
<dbReference type="InterPro" id="IPR031847">
    <property type="entry name" value="PDLI1-4/Zasp-like_mid"/>
</dbReference>
<reference evidence="10" key="1">
    <citation type="submission" date="2013-05" db="EMBL/GenBank/DDBJ databases">
        <authorList>
            <person name="Yim A.K.Y."/>
            <person name="Chan T.F."/>
            <person name="Ji K.M."/>
            <person name="Liu X.Y."/>
            <person name="Zhou J.W."/>
            <person name="Li R.Q."/>
            <person name="Yang K.Y."/>
            <person name="Li J."/>
            <person name="Li M."/>
            <person name="Law P.T.W."/>
            <person name="Wu Y.L."/>
            <person name="Cai Z.L."/>
            <person name="Qin H."/>
            <person name="Bao Y."/>
            <person name="Leung R.K.K."/>
            <person name="Ng P.K.S."/>
            <person name="Zou J."/>
            <person name="Zhong X.J."/>
            <person name="Ran P.X."/>
            <person name="Zhong N.S."/>
            <person name="Liu Z.G."/>
            <person name="Tsui S.K.W."/>
        </authorList>
    </citation>
    <scope>NUCLEOTIDE SEQUENCE</scope>
    <source>
        <strain evidence="10">Derf</strain>
        <tissue evidence="10">Whole organism</tissue>
    </source>
</reference>
<comment type="subcellular location">
    <subcellularLocation>
        <location evidence="1">Cytoplasm</location>
    </subcellularLocation>
</comment>
<name>A0A922KZU7_DERFA</name>
<feature type="compositionally biased region" description="Polar residues" evidence="7">
    <location>
        <begin position="368"/>
        <end position="380"/>
    </location>
</feature>
<sequence length="813" mass="89972">MATGTFITAKLMRSDQSTPWGFRLQGGQEFQMPLSMAKVSEGSLAEQSGVCLGDIILKINGKECDQMRHKDAQDQILNAGNYLELYLERGPMNTWKPTVTPVGSFDIRQNNKAQSMEPQIYTKTSLAKNPEEYAGIGSGHNSTAQPFNGPKLVHKQFNSPINLYSDKALEETLNAHSQVLATGATGINFIKPEQPVNKDSAVYRLVQEEEEMRKSKGLNNIINLIFNQFSYPNIIGLSDSPEKNGFHDPSSIDGPIRHVTAPSGPCPQKQIDERNRNVCAHCERLIVGVFVRINNKSLHADCFVCATCGTSLKNVGYFNINDKLYCDIHARQMRAVLGETGGQGFPSAPDVKPAPIGFSQQQQQQRQHISPLSQSPQTVPQPREISIPVQSYQSTNLQTQNGFQSSSPNFNTMPKKFSPIAPPKPNFSPSQTNRNSMYGSMASQSPSSYNYTTETHSTVQRNLNQPIIQPSMAPSNPAADYLSCKSSLAKQMNRPKSCYSSLPQTQGNYSVTTNTYETRTATTKFPGSPCGVNPNNLPYPKTATYASSQTTTYSTPIGSAGPAGTQPMTTLPSAYSAKNVPNYNATQQQRQTTTAVNSSSTTTSFGNKQTSTTDMNRMAPKRGKGMLQNQLTGGVIPFCGYCSQPIRGQYIMALNKTWCPNHFICANNLCKRSLEQNGFVEEQDRLYCENCYETHFAPSCAKCFQRIKGDCLNALGKKWHPECFTCTHCRKPFGNSEFYLEDSFPYCEKDWNDLFTTKCVGCGYPIAAGDRWVEALNQNYHSNCFRCTVCHNNLEGQSFFAKGGRPYCKAHAR</sequence>
<keyword evidence="2" id="KW-0963">Cytoplasm</keyword>
<comment type="caution">
    <text evidence="10">The sequence shown here is derived from an EMBL/GenBank/DDBJ whole genome shotgun (WGS) entry which is preliminary data.</text>
</comment>
<keyword evidence="3 6" id="KW-0479">Metal-binding</keyword>
<evidence type="ECO:0000256" key="3">
    <source>
        <dbReference type="ARBA" id="ARBA00022723"/>
    </source>
</evidence>
<dbReference type="Pfam" id="PF00595">
    <property type="entry name" value="PDZ"/>
    <property type="match status" value="1"/>
</dbReference>
<dbReference type="PANTHER" id="PTHR24214:SF38">
    <property type="entry name" value="PDZ AND LIM DOMAIN PROTEIN ZASP-RELATED"/>
    <property type="match status" value="1"/>
</dbReference>
<dbReference type="SUPFAM" id="SSF50156">
    <property type="entry name" value="PDZ domain-like"/>
    <property type="match status" value="1"/>
</dbReference>
<dbReference type="SMART" id="SM00228">
    <property type="entry name" value="PDZ"/>
    <property type="match status" value="1"/>
</dbReference>
<evidence type="ECO:0000313" key="11">
    <source>
        <dbReference type="Proteomes" id="UP000790347"/>
    </source>
</evidence>
<dbReference type="SUPFAM" id="SSF57716">
    <property type="entry name" value="Glucocorticoid receptor-like (DNA-binding domain)"/>
    <property type="match status" value="5"/>
</dbReference>
<dbReference type="EMBL" id="ASGP02000006">
    <property type="protein sequence ID" value="KAH9501331.1"/>
    <property type="molecule type" value="Genomic_DNA"/>
</dbReference>
<feature type="domain" description="LIM zinc-binding" evidence="8">
    <location>
        <begin position="698"/>
        <end position="757"/>
    </location>
</feature>
<dbReference type="PROSITE" id="PS50023">
    <property type="entry name" value="LIM_DOMAIN_2"/>
    <property type="match status" value="3"/>
</dbReference>
<feature type="compositionally biased region" description="Polar residues" evidence="7">
    <location>
        <begin position="427"/>
        <end position="452"/>
    </location>
</feature>
<dbReference type="PROSITE" id="PS00478">
    <property type="entry name" value="LIM_DOMAIN_1"/>
    <property type="match status" value="1"/>
</dbReference>
<dbReference type="InterPro" id="IPR036034">
    <property type="entry name" value="PDZ_sf"/>
</dbReference>
<dbReference type="Gene3D" id="2.10.110.10">
    <property type="entry name" value="Cysteine Rich Protein"/>
    <property type="match status" value="4"/>
</dbReference>
<dbReference type="InterPro" id="IPR050604">
    <property type="entry name" value="PDZ-LIM_domain"/>
</dbReference>
<dbReference type="GO" id="GO:0051371">
    <property type="term" value="F:muscle alpha-actinin binding"/>
    <property type="evidence" value="ECO:0007669"/>
    <property type="project" value="TreeGrafter"/>
</dbReference>
<proteinExistence type="predicted"/>
<dbReference type="AlphaFoldDB" id="A0A922KZU7"/>
<dbReference type="GO" id="GO:0001725">
    <property type="term" value="C:stress fiber"/>
    <property type="evidence" value="ECO:0007669"/>
    <property type="project" value="TreeGrafter"/>
</dbReference>
<feature type="compositionally biased region" description="Polar residues" evidence="7">
    <location>
        <begin position="605"/>
        <end position="615"/>
    </location>
</feature>
<dbReference type="SMART" id="SM00132">
    <property type="entry name" value="LIM"/>
    <property type="match status" value="4"/>
</dbReference>
<dbReference type="SMART" id="SM00735">
    <property type="entry name" value="ZM"/>
    <property type="match status" value="1"/>
</dbReference>
<dbReference type="GO" id="GO:0061061">
    <property type="term" value="P:muscle structure development"/>
    <property type="evidence" value="ECO:0007669"/>
    <property type="project" value="TreeGrafter"/>
</dbReference>
<dbReference type="PANTHER" id="PTHR24214">
    <property type="entry name" value="PDZ AND LIM DOMAIN PROTEIN ZASP"/>
    <property type="match status" value="1"/>
</dbReference>
<dbReference type="Pfam" id="PF15936">
    <property type="entry name" value="DUF4749"/>
    <property type="match status" value="1"/>
</dbReference>
<feature type="domain" description="LIM zinc-binding" evidence="8">
    <location>
        <begin position="758"/>
        <end position="813"/>
    </location>
</feature>
<keyword evidence="4 6" id="KW-0862">Zinc</keyword>
<dbReference type="InterPro" id="IPR001478">
    <property type="entry name" value="PDZ"/>
</dbReference>
<dbReference type="FunFam" id="2.10.110.10:FF:000069">
    <property type="entry name" value="Uncharacterized protein, isoform Z"/>
    <property type="match status" value="1"/>
</dbReference>
<dbReference type="Gene3D" id="2.30.42.10">
    <property type="match status" value="1"/>
</dbReference>
<dbReference type="InterPro" id="IPR006643">
    <property type="entry name" value="Zasp-like_motif"/>
</dbReference>
<dbReference type="Proteomes" id="UP000790347">
    <property type="component" value="Unassembled WGS sequence"/>
</dbReference>
<evidence type="ECO:0000256" key="4">
    <source>
        <dbReference type="ARBA" id="ARBA00022833"/>
    </source>
</evidence>
<dbReference type="InterPro" id="IPR001781">
    <property type="entry name" value="Znf_LIM"/>
</dbReference>
<keyword evidence="5 6" id="KW-0440">LIM domain</keyword>
<evidence type="ECO:0000259" key="9">
    <source>
        <dbReference type="PROSITE" id="PS50106"/>
    </source>
</evidence>
<evidence type="ECO:0000256" key="1">
    <source>
        <dbReference type="ARBA" id="ARBA00004496"/>
    </source>
</evidence>
<evidence type="ECO:0000256" key="2">
    <source>
        <dbReference type="ARBA" id="ARBA00022490"/>
    </source>
</evidence>
<feature type="region of interest" description="Disordered" evidence="7">
    <location>
        <begin position="421"/>
        <end position="452"/>
    </location>
</feature>
<dbReference type="PROSITE" id="PS50106">
    <property type="entry name" value="PDZ"/>
    <property type="match status" value="1"/>
</dbReference>
<dbReference type="Pfam" id="PF00412">
    <property type="entry name" value="LIM"/>
    <property type="match status" value="4"/>
</dbReference>
<dbReference type="GO" id="GO:0003779">
    <property type="term" value="F:actin binding"/>
    <property type="evidence" value="ECO:0007669"/>
    <property type="project" value="TreeGrafter"/>
</dbReference>
<dbReference type="GO" id="GO:0007507">
    <property type="term" value="P:heart development"/>
    <property type="evidence" value="ECO:0007669"/>
    <property type="project" value="TreeGrafter"/>
</dbReference>
<feature type="compositionally biased region" description="Low complexity" evidence="7">
    <location>
        <begin position="586"/>
        <end position="604"/>
    </location>
</feature>
<reference evidence="10" key="2">
    <citation type="journal article" date="2022" name="Res Sq">
        <title>Comparative Genomics Reveals Insights into the Divergent Evolution of Astigmatic Mites and Household Pest Adaptations.</title>
        <authorList>
            <person name="Xiong Q."/>
            <person name="Wan A.T.-Y."/>
            <person name="Liu X.-Y."/>
            <person name="Fung C.S.-H."/>
            <person name="Xiao X."/>
            <person name="Malainual N."/>
            <person name="Hou J."/>
            <person name="Wang L."/>
            <person name="Wang M."/>
            <person name="Yang K."/>
            <person name="Cui Y."/>
            <person name="Leung E."/>
            <person name="Nong W."/>
            <person name="Shin S.-K."/>
            <person name="Au S."/>
            <person name="Jeong K.Y."/>
            <person name="Chew F.T."/>
            <person name="Hui J."/>
            <person name="Leung T.F."/>
            <person name="Tungtrongchitr A."/>
            <person name="Zhong N."/>
            <person name="Liu Z."/>
            <person name="Tsui S."/>
        </authorList>
    </citation>
    <scope>NUCLEOTIDE SEQUENCE</scope>
    <source>
        <strain evidence="10">Derf</strain>
        <tissue evidence="10">Whole organism</tissue>
    </source>
</reference>
<dbReference type="CDD" id="cd08368">
    <property type="entry name" value="LIM"/>
    <property type="match status" value="1"/>
</dbReference>
<evidence type="ECO:0000256" key="5">
    <source>
        <dbReference type="ARBA" id="ARBA00023038"/>
    </source>
</evidence>
<evidence type="ECO:0000259" key="8">
    <source>
        <dbReference type="PROSITE" id="PS50023"/>
    </source>
</evidence>
<feature type="region of interest" description="Disordered" evidence="7">
    <location>
        <begin position="340"/>
        <end position="381"/>
    </location>
</feature>
<dbReference type="CDD" id="cd09461">
    <property type="entry name" value="LIM3_Enigma_like_1"/>
    <property type="match status" value="1"/>
</dbReference>
<dbReference type="GO" id="GO:0005912">
    <property type="term" value="C:adherens junction"/>
    <property type="evidence" value="ECO:0007669"/>
    <property type="project" value="TreeGrafter"/>
</dbReference>
<dbReference type="FunFam" id="2.30.42.10:FF:000055">
    <property type="entry name" value="PDZ and LIM domain protein 3"/>
    <property type="match status" value="1"/>
</dbReference>
<feature type="domain" description="PDZ" evidence="9">
    <location>
        <begin position="8"/>
        <end position="91"/>
    </location>
</feature>
<organism evidence="10 11">
    <name type="scientific">Dermatophagoides farinae</name>
    <name type="common">American house dust mite</name>
    <dbReference type="NCBI Taxonomy" id="6954"/>
    <lineage>
        <taxon>Eukaryota</taxon>
        <taxon>Metazoa</taxon>
        <taxon>Ecdysozoa</taxon>
        <taxon>Arthropoda</taxon>
        <taxon>Chelicerata</taxon>
        <taxon>Arachnida</taxon>
        <taxon>Acari</taxon>
        <taxon>Acariformes</taxon>
        <taxon>Sarcoptiformes</taxon>
        <taxon>Astigmata</taxon>
        <taxon>Psoroptidia</taxon>
        <taxon>Analgoidea</taxon>
        <taxon>Pyroglyphidae</taxon>
        <taxon>Dermatophagoidinae</taxon>
        <taxon>Dermatophagoides</taxon>
    </lineage>
</organism>
<dbReference type="FunFam" id="2.10.110.10:FF:000073">
    <property type="entry name" value="Uncharacterized protein, isoform Z"/>
    <property type="match status" value="1"/>
</dbReference>
<dbReference type="GO" id="GO:0031941">
    <property type="term" value="C:filamentous actin"/>
    <property type="evidence" value="ECO:0007669"/>
    <property type="project" value="TreeGrafter"/>
</dbReference>
<dbReference type="GO" id="GO:0030036">
    <property type="term" value="P:actin cytoskeleton organization"/>
    <property type="evidence" value="ECO:0007669"/>
    <property type="project" value="TreeGrafter"/>
</dbReference>
<protein>
    <submittedName>
        <fullName evidence="10">LIM domain-binding protein 3, variant 2</fullName>
    </submittedName>
</protein>
<feature type="domain" description="LIM zinc-binding" evidence="8">
    <location>
        <begin position="277"/>
        <end position="336"/>
    </location>
</feature>